<sequence length="231" mass="26240">MFRVRPLIASPLAVACRHRTLPLSSRQLAASRLATAAMSTISDAIKKDHRELEQYYNEVINSSDHDHQERFGNQFTWELARHSVAEELIVYPAFESHMGEKGHKMAEDDRKEHHRVKELLKEFQNMKPQQAEYVPKLKELWTMLSAHIEEEEKNDMPALEAALQQAAGQSESMAKKFGLTKAFVPSRSHPSAGENPYFESAMGMLAAPIDHIADIFRKFPENTTSPNPSTK</sequence>
<dbReference type="PANTHER" id="PTHR35585">
    <property type="entry name" value="HHE DOMAIN PROTEIN (AFU_ORTHOLOGUE AFUA_4G00730)"/>
    <property type="match status" value="1"/>
</dbReference>
<dbReference type="VEuPathDB" id="FungiDB:MMYC01_206767"/>
<protein>
    <submittedName>
        <fullName evidence="2">DNA nickase</fullName>
    </submittedName>
</protein>
<dbReference type="OrthoDB" id="9983919at2759"/>
<gene>
    <name evidence="2" type="ORF">MMYC01_206767</name>
</gene>
<dbReference type="PROSITE" id="PS51257">
    <property type="entry name" value="PROKAR_LIPOPROTEIN"/>
    <property type="match status" value="1"/>
</dbReference>
<dbReference type="EMBL" id="LCTW02000278">
    <property type="protein sequence ID" value="KXX75330.1"/>
    <property type="molecule type" value="Genomic_DNA"/>
</dbReference>
<dbReference type="Pfam" id="PF01814">
    <property type="entry name" value="Hemerythrin"/>
    <property type="match status" value="1"/>
</dbReference>
<proteinExistence type="predicted"/>
<dbReference type="STRING" id="100816.A0A175VWF6"/>
<feature type="domain" description="Hemerythrin-like" evidence="1">
    <location>
        <begin position="40"/>
        <end position="159"/>
    </location>
</feature>
<evidence type="ECO:0000313" key="2">
    <source>
        <dbReference type="EMBL" id="KXX75330.1"/>
    </source>
</evidence>
<name>A0A175VWF6_9PEZI</name>
<dbReference type="PANTHER" id="PTHR35585:SF1">
    <property type="entry name" value="HHE DOMAIN PROTEIN (AFU_ORTHOLOGUE AFUA_4G00730)"/>
    <property type="match status" value="1"/>
</dbReference>
<comment type="caution">
    <text evidence="2">The sequence shown here is derived from an EMBL/GenBank/DDBJ whole genome shotgun (WGS) entry which is preliminary data.</text>
</comment>
<accession>A0A175VWF6</accession>
<dbReference type="Proteomes" id="UP000078237">
    <property type="component" value="Unassembled WGS sequence"/>
</dbReference>
<dbReference type="Gene3D" id="1.20.120.520">
    <property type="entry name" value="nmb1532 protein domain like"/>
    <property type="match status" value="1"/>
</dbReference>
<evidence type="ECO:0000313" key="3">
    <source>
        <dbReference type="Proteomes" id="UP000078237"/>
    </source>
</evidence>
<dbReference type="AlphaFoldDB" id="A0A175VWF6"/>
<evidence type="ECO:0000259" key="1">
    <source>
        <dbReference type="Pfam" id="PF01814"/>
    </source>
</evidence>
<keyword evidence="3" id="KW-1185">Reference proteome</keyword>
<organism evidence="2 3">
    <name type="scientific">Madurella mycetomatis</name>
    <dbReference type="NCBI Taxonomy" id="100816"/>
    <lineage>
        <taxon>Eukaryota</taxon>
        <taxon>Fungi</taxon>
        <taxon>Dikarya</taxon>
        <taxon>Ascomycota</taxon>
        <taxon>Pezizomycotina</taxon>
        <taxon>Sordariomycetes</taxon>
        <taxon>Sordariomycetidae</taxon>
        <taxon>Sordariales</taxon>
        <taxon>Sordariales incertae sedis</taxon>
        <taxon>Madurella</taxon>
    </lineage>
</organism>
<dbReference type="InterPro" id="IPR012312">
    <property type="entry name" value="Hemerythrin-like"/>
</dbReference>
<reference evidence="2 3" key="1">
    <citation type="journal article" date="2016" name="Genome Announc.">
        <title>Genome Sequence of Madurella mycetomatis mm55, Isolated from a Human Mycetoma Case in Sudan.</title>
        <authorList>
            <person name="Smit S."/>
            <person name="Derks M.F."/>
            <person name="Bervoets S."/>
            <person name="Fahal A."/>
            <person name="van Leeuwen W."/>
            <person name="van Belkum A."/>
            <person name="van de Sande W.W."/>
        </authorList>
    </citation>
    <scope>NUCLEOTIDE SEQUENCE [LARGE SCALE GENOMIC DNA]</scope>
    <source>
        <strain evidence="3">mm55</strain>
    </source>
</reference>